<dbReference type="AlphaFoldDB" id="A0A2N9HQD9"/>
<accession>A0A2N9HQD9</accession>
<dbReference type="EMBL" id="OIVN01003890">
    <property type="protein sequence ID" value="SPD14185.1"/>
    <property type="molecule type" value="Genomic_DNA"/>
</dbReference>
<name>A0A2N9HQD9_FAGSY</name>
<evidence type="ECO:0000313" key="1">
    <source>
        <dbReference type="EMBL" id="SPD14185.1"/>
    </source>
</evidence>
<protein>
    <submittedName>
        <fullName evidence="1">Uncharacterized protein</fullName>
    </submittedName>
</protein>
<sequence>MVHQVKPEEETDSPPTAVQFLRLLACARLGPHAHCRLLRHRLRHLPD</sequence>
<organism evidence="1">
    <name type="scientific">Fagus sylvatica</name>
    <name type="common">Beechnut</name>
    <dbReference type="NCBI Taxonomy" id="28930"/>
    <lineage>
        <taxon>Eukaryota</taxon>
        <taxon>Viridiplantae</taxon>
        <taxon>Streptophyta</taxon>
        <taxon>Embryophyta</taxon>
        <taxon>Tracheophyta</taxon>
        <taxon>Spermatophyta</taxon>
        <taxon>Magnoliopsida</taxon>
        <taxon>eudicotyledons</taxon>
        <taxon>Gunneridae</taxon>
        <taxon>Pentapetalae</taxon>
        <taxon>rosids</taxon>
        <taxon>fabids</taxon>
        <taxon>Fagales</taxon>
        <taxon>Fagaceae</taxon>
        <taxon>Fagus</taxon>
    </lineage>
</organism>
<reference evidence="1" key="1">
    <citation type="submission" date="2018-02" db="EMBL/GenBank/DDBJ databases">
        <authorList>
            <person name="Cohen D.B."/>
            <person name="Kent A.D."/>
        </authorList>
    </citation>
    <scope>NUCLEOTIDE SEQUENCE</scope>
</reference>
<proteinExistence type="predicted"/>
<gene>
    <name evidence="1" type="ORF">FSB_LOCUS42067</name>
</gene>